<dbReference type="EMBL" id="KY684083">
    <property type="protein sequence ID" value="ARF08116.1"/>
    <property type="molecule type" value="Genomic_DNA"/>
</dbReference>
<protein>
    <submittedName>
        <fullName evidence="1">Uncharacterized protein</fullName>
    </submittedName>
</protein>
<proteinExistence type="predicted"/>
<organism evidence="1">
    <name type="scientific">Catovirus CTV1</name>
    <dbReference type="NCBI Taxonomy" id="1977631"/>
    <lineage>
        <taxon>Viruses</taxon>
        <taxon>Varidnaviria</taxon>
        <taxon>Bamfordvirae</taxon>
        <taxon>Nucleocytoviricota</taxon>
        <taxon>Megaviricetes</taxon>
        <taxon>Imitervirales</taxon>
        <taxon>Mimiviridae</taxon>
        <taxon>Klosneuvirinae</taxon>
        <taxon>Catovirus</taxon>
    </lineage>
</organism>
<sequence length="372" mass="43730">MSYTINELYDFSNKTGKYVGTENCSLVTYKSLNFDDDFKTELMSRDDYMEYNNDKDNYTIFSVKDFDNCHKFEDIDGKYFYLNSANQAKKVSLEDKSQYATMDLNKPIFNKYHINTLDNNTIKYLFDVTYPKDPTDTSLSFINYSNRVRNYNYKLDYSFNDKNQPCVSSGNWNDIIELYDFLKINSPKATGDFYVFKGFSGNRMINIKNIKEKLNSNQKYVINTLTLISTSFKFQFSFDWVKGNILEDPMVFIIKIPKDELYFVHNDIYSKNTQYELTLAPGKIIIPPNANIYKYGDSNQTLIIFECLYKSYKSSKSLRNAISVKSCTEFDTPKRSFDRTDEVMPKKQKAAGYFEKYQKYKSKYLTLKAKKS</sequence>
<gene>
    <name evidence="1" type="ORF">Catovirus_1_166</name>
</gene>
<accession>A0A1V0S8U0</accession>
<reference evidence="1" key="1">
    <citation type="journal article" date="2017" name="Science">
        <title>Giant viruses with an expanded complement of translation system components.</title>
        <authorList>
            <person name="Schulz F."/>
            <person name="Yutin N."/>
            <person name="Ivanova N.N."/>
            <person name="Ortega D.R."/>
            <person name="Lee T.K."/>
            <person name="Vierheilig J."/>
            <person name="Daims H."/>
            <person name="Horn M."/>
            <person name="Wagner M."/>
            <person name="Jensen G.J."/>
            <person name="Kyrpides N.C."/>
            <person name="Koonin E.V."/>
            <person name="Woyke T."/>
        </authorList>
    </citation>
    <scope>NUCLEOTIDE SEQUENCE</scope>
    <source>
        <strain evidence="1">CTV1</strain>
    </source>
</reference>
<name>A0A1V0S8U0_9VIRU</name>
<evidence type="ECO:0000313" key="1">
    <source>
        <dbReference type="EMBL" id="ARF08116.1"/>
    </source>
</evidence>